<dbReference type="AlphaFoldDB" id="A0A0W0VVN3"/>
<evidence type="ECO:0000313" key="2">
    <source>
        <dbReference type="Proteomes" id="UP000054908"/>
    </source>
</evidence>
<gene>
    <name evidence="1" type="ORF">Lmac_2988</name>
</gene>
<dbReference type="PATRIC" id="fig|466.6.peg.3201"/>
<sequence length="289" mass="33211">MPRNRMIKSEFWTSEQIIFCSPLARLLFIGLWNFADDNGVYPASYVKLKAQVLSADNFSIEEIKGLISQLIEQGLLREYAVNDKSYWIVTGWKSHQKIEKPTYRYPLPQSELTLISPTFPQLPNEHSMNISRAIDPVSGNSIGIVDEYLSTGSDEIEKKEKRKKKEKHISEVKTSPVDVLTLENNAVTQLFEYWQRTMNHSLAKLDKKRKRTIEQALKLGYTISALKQAIDGCKNTPYNMGKNDRQQLYDDIGLILRDAEHIERFIGNANKNEAQFNYMKSDDIMAGVI</sequence>
<dbReference type="STRING" id="466.Lmac_2988"/>
<name>A0A0W0VVN3_9GAMM</name>
<accession>A0A0W0VVN3</accession>
<keyword evidence="2" id="KW-1185">Reference proteome</keyword>
<reference evidence="1 2" key="1">
    <citation type="submission" date="2015-11" db="EMBL/GenBank/DDBJ databases">
        <title>Genomic analysis of 38 Legionella species identifies large and diverse effector repertoires.</title>
        <authorList>
            <person name="Burstein D."/>
            <person name="Amaro F."/>
            <person name="Zusman T."/>
            <person name="Lifshitz Z."/>
            <person name="Cohen O."/>
            <person name="Gilbert J.A."/>
            <person name="Pupko T."/>
            <person name="Shuman H.A."/>
            <person name="Segal G."/>
        </authorList>
    </citation>
    <scope>NUCLEOTIDE SEQUENCE [LARGE SCALE GENOMIC DNA]</scope>
    <source>
        <strain evidence="1 2">PX-1-G2-E2</strain>
    </source>
</reference>
<organism evidence="1 2">
    <name type="scientific">Legionella maceachernii</name>
    <dbReference type="NCBI Taxonomy" id="466"/>
    <lineage>
        <taxon>Bacteria</taxon>
        <taxon>Pseudomonadati</taxon>
        <taxon>Pseudomonadota</taxon>
        <taxon>Gammaproteobacteria</taxon>
        <taxon>Legionellales</taxon>
        <taxon>Legionellaceae</taxon>
        <taxon>Legionella</taxon>
    </lineage>
</organism>
<dbReference type="RefSeq" id="WP_058453658.1">
    <property type="nucleotide sequence ID" value="NZ_CAAAIB010000001.1"/>
</dbReference>
<dbReference type="Proteomes" id="UP000054908">
    <property type="component" value="Unassembled WGS sequence"/>
</dbReference>
<dbReference type="OrthoDB" id="6107855at2"/>
<proteinExistence type="predicted"/>
<protein>
    <submittedName>
        <fullName evidence="1">Uncharacterized protein</fullName>
    </submittedName>
</protein>
<evidence type="ECO:0000313" key="1">
    <source>
        <dbReference type="EMBL" id="KTD24115.1"/>
    </source>
</evidence>
<dbReference type="EMBL" id="LNYL01000051">
    <property type="protein sequence ID" value="KTD24115.1"/>
    <property type="molecule type" value="Genomic_DNA"/>
</dbReference>
<comment type="caution">
    <text evidence="1">The sequence shown here is derived from an EMBL/GenBank/DDBJ whole genome shotgun (WGS) entry which is preliminary data.</text>
</comment>